<sequence>MKAPKNPSTQPRLFQVINMEDLVPPHHILRQINEAVDVSVIHDWAAPLYTEKTGRPAADPERLLRQMLLSYLFDHSERELYEILPMYAGCLWFCGLDFESVLHPDPHHPALPDRTTLVKTRKRWRQHGIVDRLMTYVVDPCIAAELVSPDVHAAADGTQVRRKEGLTQNAFVFWVSPLSFLIHLYWLCHSDLEYSPICNRHI</sequence>
<organism evidence="3 4">
    <name type="scientific">Geobacillus kaustophilus</name>
    <dbReference type="NCBI Taxonomy" id="1462"/>
    <lineage>
        <taxon>Bacteria</taxon>
        <taxon>Bacillati</taxon>
        <taxon>Bacillota</taxon>
        <taxon>Bacilli</taxon>
        <taxon>Bacillales</taxon>
        <taxon>Anoxybacillaceae</taxon>
        <taxon>Geobacillus</taxon>
        <taxon>Geobacillus thermoleovorans group</taxon>
    </lineage>
</organism>
<feature type="domain" description="Transposase InsH N-terminal" evidence="2">
    <location>
        <begin position="19"/>
        <end position="122"/>
    </location>
</feature>
<evidence type="ECO:0000313" key="4">
    <source>
        <dbReference type="Proteomes" id="UP000032522"/>
    </source>
</evidence>
<keyword evidence="1" id="KW-1133">Transmembrane helix</keyword>
<dbReference type="PANTHER" id="PTHR35604:SF2">
    <property type="entry name" value="TRANSPOSASE INSH FOR INSERTION SEQUENCE ELEMENT IS5A-RELATED"/>
    <property type="match status" value="1"/>
</dbReference>
<keyword evidence="1" id="KW-0472">Membrane</keyword>
<evidence type="ECO:0000256" key="1">
    <source>
        <dbReference type="SAM" id="Phobius"/>
    </source>
</evidence>
<reference evidence="3 4" key="1">
    <citation type="submission" date="2015-01" db="EMBL/GenBank/DDBJ databases">
        <authorList>
            <person name="Filippidou S."/>
            <person name="Jeanneret N."/>
            <person name="Russel-Delif L."/>
            <person name="Junier T."/>
            <person name="Wunderlin T."/>
            <person name="Molina V."/>
            <person name="Johnson S.L."/>
            <person name="Davenport K.W."/>
            <person name="Chain P.S."/>
            <person name="Dorador C."/>
            <person name="Junier P."/>
        </authorList>
    </citation>
    <scope>NUCLEOTIDE SEQUENCE [LARGE SCALE GENOMIC DNA]</scope>
    <source>
        <strain evidence="3 4">Et7/4</strain>
    </source>
</reference>
<name>A0A0D8BQ77_GEOKU</name>
<gene>
    <name evidence="3" type="ORF">LG52_2212</name>
</gene>
<dbReference type="Pfam" id="PF05598">
    <property type="entry name" value="DUF772"/>
    <property type="match status" value="1"/>
</dbReference>
<dbReference type="PANTHER" id="PTHR35604">
    <property type="entry name" value="TRANSPOSASE INSH FOR INSERTION SEQUENCE ELEMENT IS5A-RELATED"/>
    <property type="match status" value="1"/>
</dbReference>
<feature type="transmembrane region" description="Helical" evidence="1">
    <location>
        <begin position="170"/>
        <end position="187"/>
    </location>
</feature>
<dbReference type="InterPro" id="IPR008490">
    <property type="entry name" value="Transposase_InsH_N"/>
</dbReference>
<comment type="caution">
    <text evidence="3">The sequence shown here is derived from an EMBL/GenBank/DDBJ whole genome shotgun (WGS) entry which is preliminary data.</text>
</comment>
<proteinExistence type="predicted"/>
<evidence type="ECO:0000259" key="2">
    <source>
        <dbReference type="Pfam" id="PF05598"/>
    </source>
</evidence>
<dbReference type="Proteomes" id="UP000032522">
    <property type="component" value="Unassembled WGS sequence"/>
</dbReference>
<accession>A0A0D8BQ77</accession>
<evidence type="ECO:0000313" key="3">
    <source>
        <dbReference type="EMBL" id="KJE26291.1"/>
    </source>
</evidence>
<keyword evidence="1" id="KW-0812">Transmembrane</keyword>
<protein>
    <recommendedName>
        <fullName evidence="2">Transposase InsH N-terminal domain-containing protein</fullName>
    </recommendedName>
</protein>
<dbReference type="EMBL" id="JYBP01000003">
    <property type="protein sequence ID" value="KJE26291.1"/>
    <property type="molecule type" value="Genomic_DNA"/>
</dbReference>
<dbReference type="AlphaFoldDB" id="A0A0D8BQ77"/>